<evidence type="ECO:0000256" key="12">
    <source>
        <dbReference type="PROSITE-ProRule" id="PRU00782"/>
    </source>
</evidence>
<dbReference type="InterPro" id="IPR001199">
    <property type="entry name" value="Cyt_B5-like_heme/steroid-bd"/>
</dbReference>
<dbReference type="Pfam" id="PF00173">
    <property type="entry name" value="Cyt-b5"/>
    <property type="match status" value="1"/>
</dbReference>
<dbReference type="Gene3D" id="3.10.120.10">
    <property type="entry name" value="Cytochrome b5-like heme/steroid binding domain"/>
    <property type="match status" value="1"/>
</dbReference>
<dbReference type="Pfam" id="PF00063">
    <property type="entry name" value="Myosin_head"/>
    <property type="match status" value="1"/>
</dbReference>
<reference evidence="17" key="1">
    <citation type="submission" date="2014-09" db="EMBL/GenBank/DDBJ databases">
        <title>Draft genome sequence of an oleaginous Mucoromycotina fungus Mucor ambiguus NBRC6742.</title>
        <authorList>
            <person name="Takeda I."/>
            <person name="Yamane N."/>
            <person name="Morita T."/>
            <person name="Tamano K."/>
            <person name="Machida M."/>
            <person name="Baker S."/>
            <person name="Koike H."/>
        </authorList>
    </citation>
    <scope>NUCLEOTIDE SEQUENCE</scope>
    <source>
        <strain evidence="17">NBRC 6742</strain>
    </source>
</reference>
<organism evidence="17">
    <name type="scientific">Mucor ambiguus</name>
    <dbReference type="NCBI Taxonomy" id="91626"/>
    <lineage>
        <taxon>Eukaryota</taxon>
        <taxon>Fungi</taxon>
        <taxon>Fungi incertae sedis</taxon>
        <taxon>Mucoromycota</taxon>
        <taxon>Mucoromycotina</taxon>
        <taxon>Mucoromycetes</taxon>
        <taxon>Mucorales</taxon>
        <taxon>Mucorineae</taxon>
        <taxon>Mucoraceae</taxon>
        <taxon>Mucor</taxon>
    </lineage>
</organism>
<dbReference type="GO" id="GO:0031505">
    <property type="term" value="P:fungal-type cell wall organization"/>
    <property type="evidence" value="ECO:0007669"/>
    <property type="project" value="TreeGrafter"/>
</dbReference>
<feature type="transmembrane region" description="Helical" evidence="14">
    <location>
        <begin position="1639"/>
        <end position="1659"/>
    </location>
</feature>
<keyword evidence="6 14" id="KW-0812">Transmembrane</keyword>
<dbReference type="GO" id="GO:0003774">
    <property type="term" value="F:cytoskeletal motor activity"/>
    <property type="evidence" value="ECO:0007669"/>
    <property type="project" value="UniProtKB-UniRule"/>
</dbReference>
<keyword evidence="11" id="KW-0325">Glycoprotein</keyword>
<evidence type="ECO:0000256" key="3">
    <source>
        <dbReference type="ARBA" id="ARBA00022475"/>
    </source>
</evidence>
<keyword evidence="18" id="KW-1185">Reference proteome</keyword>
<dbReference type="PROSITE" id="PS50255">
    <property type="entry name" value="CYTOCHROME_B5_2"/>
    <property type="match status" value="1"/>
</dbReference>
<feature type="region of interest" description="Disordered" evidence="13">
    <location>
        <begin position="883"/>
        <end position="905"/>
    </location>
</feature>
<proteinExistence type="inferred from homology"/>
<dbReference type="EMBL" id="DF836295">
    <property type="protein sequence ID" value="GAN01358.1"/>
    <property type="molecule type" value="Genomic_DNA"/>
</dbReference>
<keyword evidence="7 14" id="KW-1133">Transmembrane helix</keyword>
<dbReference type="GO" id="GO:0030428">
    <property type="term" value="C:cell septum"/>
    <property type="evidence" value="ECO:0007669"/>
    <property type="project" value="TreeGrafter"/>
</dbReference>
<evidence type="ECO:0000256" key="7">
    <source>
        <dbReference type="ARBA" id="ARBA00022989"/>
    </source>
</evidence>
<comment type="similarity">
    <text evidence="12">Belongs to the TRAFAC class myosin-kinesin ATPase superfamily. Myosin family.</text>
</comment>
<dbReference type="Gene3D" id="3.40.850.10">
    <property type="entry name" value="Kinesin motor domain"/>
    <property type="match status" value="1"/>
</dbReference>
<dbReference type="InterPro" id="IPR036400">
    <property type="entry name" value="Cyt_B5-like_heme/steroid_sf"/>
</dbReference>
<evidence type="ECO:0000256" key="2">
    <source>
        <dbReference type="ARBA" id="ARBA00012543"/>
    </source>
</evidence>
<evidence type="ECO:0000256" key="10">
    <source>
        <dbReference type="ARBA" id="ARBA00023175"/>
    </source>
</evidence>
<dbReference type="InterPro" id="IPR027417">
    <property type="entry name" value="P-loop_NTPase"/>
</dbReference>
<feature type="transmembrane region" description="Helical" evidence="14">
    <location>
        <begin position="950"/>
        <end position="969"/>
    </location>
</feature>
<feature type="region of interest" description="Disordered" evidence="13">
    <location>
        <begin position="1"/>
        <end position="21"/>
    </location>
</feature>
<keyword evidence="4" id="KW-0328">Glycosyltransferase</keyword>
<evidence type="ECO:0000256" key="4">
    <source>
        <dbReference type="ARBA" id="ARBA00022676"/>
    </source>
</evidence>
<keyword evidence="3" id="KW-1003">Cell membrane</keyword>
<feature type="compositionally biased region" description="Basic and acidic residues" evidence="13">
    <location>
        <begin position="622"/>
        <end position="635"/>
    </location>
</feature>
<evidence type="ECO:0000256" key="5">
    <source>
        <dbReference type="ARBA" id="ARBA00022679"/>
    </source>
</evidence>
<dbReference type="PANTHER" id="PTHR22914">
    <property type="entry name" value="CHITIN SYNTHASE"/>
    <property type="match status" value="1"/>
</dbReference>
<dbReference type="InterPro" id="IPR001609">
    <property type="entry name" value="Myosin_head_motor_dom-like"/>
</dbReference>
<dbReference type="InterPro" id="IPR004835">
    <property type="entry name" value="Chitin_synth"/>
</dbReference>
<protein>
    <recommendedName>
        <fullName evidence="2">chitin synthase</fullName>
        <ecNumber evidence="2">2.4.1.16</ecNumber>
    </recommendedName>
</protein>
<keyword evidence="12" id="KW-0067">ATP-binding</keyword>
<dbReference type="Gene3D" id="1.20.58.530">
    <property type="match status" value="1"/>
</dbReference>
<dbReference type="Gene3D" id="1.10.10.820">
    <property type="match status" value="1"/>
</dbReference>
<keyword evidence="12" id="KW-0547">Nucleotide-binding</keyword>
<feature type="region of interest" description="Actin-binding" evidence="12">
    <location>
        <begin position="647"/>
        <end position="669"/>
    </location>
</feature>
<dbReference type="PANTHER" id="PTHR22914:SF45">
    <property type="entry name" value="CHITIN SYNTHASE"/>
    <property type="match status" value="1"/>
</dbReference>
<dbReference type="STRING" id="91626.A0A0C9MHC7"/>
<keyword evidence="5 17" id="KW-0808">Transferase</keyword>
<comment type="subcellular location">
    <subcellularLocation>
        <location evidence="1">Cell membrane</location>
        <topology evidence="1">Multi-pass membrane protein</topology>
    </subcellularLocation>
</comment>
<dbReference type="GO" id="GO:0003779">
    <property type="term" value="F:actin binding"/>
    <property type="evidence" value="ECO:0007669"/>
    <property type="project" value="UniProtKB-KW"/>
</dbReference>
<dbReference type="SUPFAM" id="SSF52540">
    <property type="entry name" value="P-loop containing nucleoside triphosphate hydrolases"/>
    <property type="match status" value="1"/>
</dbReference>
<dbReference type="GO" id="GO:0005524">
    <property type="term" value="F:ATP binding"/>
    <property type="evidence" value="ECO:0007669"/>
    <property type="project" value="UniProtKB-UniRule"/>
</dbReference>
<dbReference type="Gene3D" id="1.20.120.720">
    <property type="entry name" value="Myosin VI head, motor domain, U50 subdomain"/>
    <property type="match status" value="1"/>
</dbReference>
<dbReference type="InterPro" id="IPR025662">
    <property type="entry name" value="Sigma_54_int_dom_ATP-bd_1"/>
</dbReference>
<dbReference type="GO" id="GO:0016459">
    <property type="term" value="C:myosin complex"/>
    <property type="evidence" value="ECO:0007669"/>
    <property type="project" value="UniProtKB-KW"/>
</dbReference>
<evidence type="ECO:0000256" key="13">
    <source>
        <dbReference type="SAM" id="MobiDB-lite"/>
    </source>
</evidence>
<dbReference type="SMART" id="SM01117">
    <property type="entry name" value="Cyt-b5"/>
    <property type="match status" value="2"/>
</dbReference>
<dbReference type="GO" id="GO:0006031">
    <property type="term" value="P:chitin biosynthetic process"/>
    <property type="evidence" value="ECO:0007669"/>
    <property type="project" value="TreeGrafter"/>
</dbReference>
<keyword evidence="8 12" id="KW-0518">Myosin</keyword>
<feature type="transmembrane region" description="Helical" evidence="14">
    <location>
        <begin position="914"/>
        <end position="930"/>
    </location>
</feature>
<dbReference type="GO" id="GO:0005886">
    <property type="term" value="C:plasma membrane"/>
    <property type="evidence" value="ECO:0007669"/>
    <property type="project" value="UniProtKB-SubCell"/>
</dbReference>
<dbReference type="InterPro" id="IPR029044">
    <property type="entry name" value="Nucleotide-diphossugar_trans"/>
</dbReference>
<evidence type="ECO:0000256" key="1">
    <source>
        <dbReference type="ARBA" id="ARBA00004651"/>
    </source>
</evidence>
<dbReference type="CDD" id="cd04190">
    <property type="entry name" value="Chitin_synth_C"/>
    <property type="match status" value="1"/>
</dbReference>
<dbReference type="GO" id="GO:0004100">
    <property type="term" value="F:chitin synthase activity"/>
    <property type="evidence" value="ECO:0007669"/>
    <property type="project" value="UniProtKB-EC"/>
</dbReference>
<feature type="binding site" evidence="12">
    <location>
        <begin position="132"/>
        <end position="139"/>
    </location>
    <ligand>
        <name>ATP</name>
        <dbReference type="ChEBI" id="CHEBI:30616"/>
    </ligand>
</feature>
<keyword evidence="10 12" id="KW-0505">Motor protein</keyword>
<evidence type="ECO:0000256" key="6">
    <source>
        <dbReference type="ARBA" id="ARBA00022692"/>
    </source>
</evidence>
<sequence length="1871" mass="210168">MSMNKQSSATPRPNGVINDLSSVDNLTDKQLTDILQQKFLNYNIYSDIGACHLIAVNPFKELAQNDAQTSDDYVTSYKYMPMAAATATAPLPAPTHPILSSNKLNPHVFELVNRAYFHMRRTGNDQSIFLCGESGTGKTEISNLIIRHLIQLSGNKKRSKVQNHILHGQKVLQAFGSAKTCFNDNVASRYGVYIETHYNERGKMVGAKTLHYFLEKSRLCHGSKLSEGNFNVFYWLLAGTEPDEKQVLQLKDDPKAYLYLAKYGRMLQPGDADEYNQLKGVMRAAGFRGEHFNRIIQLLAAILHLGNIAFTDPATGVGATEESVTIKNRDTLEFVAELLGLDTRALQSVLCFKTAMIGKDVTTLILNAEQAAAQRDELAQTLYSLLFSWLVEHINQKTYTDHFNSFVGILDFPGTQPSGFGSVGFEQFCIDYANERIYNFIMQRTFDSDVAEFQAESIQVPQVDFSNNTACIDLYEKPTRGINAILNKMSEKTMSGKRLFTDASAVEAMTKYNSDNPSFASKLSDTNTRQFAIQHYSGEVTYEPTGFITKNNNQLLVDIIALIRGNADMPASWNSFVLDLFSDDNLAIDSHPLGGTSAGLVAAQPSAKPTRLPSMRKSQRRTNQEKPDHVTDSSGKKTVLAQVQSAIDDLVSSFQEATMWCVYCIRPNATGNTTQFDSLLVQSQVRAFQLDKITAKMQHFYMISVPHSSFLSRYAVPLSNMGLDHSGSPQEQCVCVKTMHQWTDRDIAISTSKVFLSYASWHALEEKLRALEKQEQKSLKIFDPNIGMPALLDTEEGMDMKTSDVPSTAPIPMMQQEFDNATADTLPLPSLAGHSLYSDNHQDQHHARYSRGSSFYNNSQYADSRLGSDNNYLNADNYTATDGGSFSSPMAPPATDLDATDEKESTMTPTRKRWLWFVTLMTWWIPKILLVKWGRMKRKDVRIAWREKVVLCMIITGMCGFVIWFLVFFGEIICPYQDVYSINELSSHNSDQDGYVAIRGEVFDLASFAPHHYPSIVPTSSVLSYAGKDASDLFPIQVSDLCENVSPYVSLDYNRNYTDPNAKYHDFRFASGNYRPNWYYNQMTMLRRNYKKGDLGVEWKGIRDQAQGSYTLNGVSTNRQWAVINEHIYDLTTYLMGGRYLAAPNNGTVPTDVSTDFLDPQVVELFQANAGTDLTEKFNALNLSADQKYRELACIRNLYFVGMVDQRNSTKCQFSTYFLLAVTICLCLVVFFKFIAAIRIGSARVPEELDKFVICQVTCYTEDEDSLRKTIDSLATLRYDDKRKLIVVICDGMIIGSGNDRPTPRIVLDILGVDPQVDPEALSFISVGEGMKQHNRAKIYSGLYEIGGHVVPYLVISKVGAPNERQKPGNRGKRDSQLVLMQFLNRVQYDAPMNPMQLEVYHQMRNVIGVSPEMYEYVLMVDADTEVMPTGLNYLVSSMSHDAKIIGICGETTLSNEKDTWVTMIQVYEYFISHHMIKAFESLFSTVSCLPGCFTMYRIRTVDGKRPLFVSNEVIEDYTINVVDTLHKKNLLYLGEDRYLTTLLLKHHPSYKTKFNADAQCKTNAPDTWDVLISQRRRWINSTVHNLGELIFLPKLCGFCCFSMRFVVMLDLISTLVQPALLGYLGFLIYKLVEAKNQVPYITIITLGCTYGLQIILFIMYGRWEYIAWFFLSILALPVFSFYIPIYSYWHFDDFSWGNTRVVVGEKGKQVAVGDEGEFDPKSVPLMSWSHYEKFMLSENYSDGLSQGSSSYPPPPAPMSAHGGVYPNQSGASVAYSNYGGGGGSMYGSRYSVNGYGYSAPPGSVHSSFAGRSMADESIAHGGHQSVASGISGYASRMRYGPTMMHDAMSDTMSASMVNSYYAQNQQHNRQ</sequence>
<gene>
    <name evidence="17" type="ORF">MAM1_0006c00791</name>
</gene>
<dbReference type="Pfam" id="PF03142">
    <property type="entry name" value="Chitin_synth_2"/>
    <property type="match status" value="1"/>
</dbReference>
<evidence type="ECO:0000313" key="18">
    <source>
        <dbReference type="Proteomes" id="UP000053815"/>
    </source>
</evidence>
<dbReference type="SMART" id="SM00242">
    <property type="entry name" value="MYSc"/>
    <property type="match status" value="1"/>
</dbReference>
<feature type="region of interest" description="Disordered" evidence="13">
    <location>
        <begin position="599"/>
        <end position="636"/>
    </location>
</feature>
<evidence type="ECO:0000259" key="15">
    <source>
        <dbReference type="PROSITE" id="PS50255"/>
    </source>
</evidence>
<evidence type="ECO:0000313" key="17">
    <source>
        <dbReference type="EMBL" id="GAN01358.1"/>
    </source>
</evidence>
<name>A0A0C9MHC7_9FUNG</name>
<feature type="transmembrane region" description="Helical" evidence="14">
    <location>
        <begin position="1217"/>
        <end position="1236"/>
    </location>
</feature>
<accession>A0A0C9MHC7</accession>
<feature type="domain" description="Cytochrome b5 heme-binding" evidence="15">
    <location>
        <begin position="977"/>
        <end position="1034"/>
    </location>
</feature>
<evidence type="ECO:0000256" key="14">
    <source>
        <dbReference type="SAM" id="Phobius"/>
    </source>
</evidence>
<keyword evidence="12" id="KW-0009">Actin-binding</keyword>
<feature type="transmembrane region" description="Helical" evidence="14">
    <location>
        <begin position="1612"/>
        <end position="1633"/>
    </location>
</feature>
<dbReference type="OrthoDB" id="370884at2759"/>
<dbReference type="SUPFAM" id="SSF55856">
    <property type="entry name" value="Cytochrome b5-like heme/steroid binding domain"/>
    <property type="match status" value="1"/>
</dbReference>
<dbReference type="SUPFAM" id="SSF53448">
    <property type="entry name" value="Nucleotide-diphospho-sugar transferases"/>
    <property type="match status" value="1"/>
</dbReference>
<evidence type="ECO:0000256" key="9">
    <source>
        <dbReference type="ARBA" id="ARBA00023136"/>
    </source>
</evidence>
<feature type="compositionally biased region" description="Polar residues" evidence="13">
    <location>
        <begin position="1"/>
        <end position="11"/>
    </location>
</feature>
<dbReference type="InterPro" id="IPR036961">
    <property type="entry name" value="Kinesin_motor_dom_sf"/>
</dbReference>
<dbReference type="PROSITE" id="PS51456">
    <property type="entry name" value="MYOSIN_MOTOR"/>
    <property type="match status" value="1"/>
</dbReference>
<feature type="domain" description="Myosin motor" evidence="16">
    <location>
        <begin position="15"/>
        <end position="769"/>
    </location>
</feature>
<evidence type="ECO:0000259" key="16">
    <source>
        <dbReference type="PROSITE" id="PS51456"/>
    </source>
</evidence>
<keyword evidence="9 14" id="KW-0472">Membrane</keyword>
<dbReference type="EC" id="2.4.1.16" evidence="2"/>
<evidence type="ECO:0000256" key="8">
    <source>
        <dbReference type="ARBA" id="ARBA00023123"/>
    </source>
</evidence>
<dbReference type="PROSITE" id="PS00675">
    <property type="entry name" value="SIGMA54_INTERACT_1"/>
    <property type="match status" value="1"/>
</dbReference>
<dbReference type="Proteomes" id="UP000053815">
    <property type="component" value="Unassembled WGS sequence"/>
</dbReference>
<feature type="transmembrane region" description="Helical" evidence="14">
    <location>
        <begin position="1666"/>
        <end position="1690"/>
    </location>
</feature>
<evidence type="ECO:0000256" key="11">
    <source>
        <dbReference type="ARBA" id="ARBA00023180"/>
    </source>
</evidence>